<protein>
    <submittedName>
        <fullName evidence="1">Uncharacterized protein</fullName>
    </submittedName>
</protein>
<dbReference type="GeneID" id="81606091"/>
<organism evidence="1 2">
    <name type="scientific">Penicillium daleae</name>
    <dbReference type="NCBI Taxonomy" id="63821"/>
    <lineage>
        <taxon>Eukaryota</taxon>
        <taxon>Fungi</taxon>
        <taxon>Dikarya</taxon>
        <taxon>Ascomycota</taxon>
        <taxon>Pezizomycotina</taxon>
        <taxon>Eurotiomycetes</taxon>
        <taxon>Eurotiomycetidae</taxon>
        <taxon>Eurotiales</taxon>
        <taxon>Aspergillaceae</taxon>
        <taxon>Penicillium</taxon>
    </lineage>
</organism>
<gene>
    <name evidence="1" type="ORF">N7458_012466</name>
</gene>
<dbReference type="PROSITE" id="PS51257">
    <property type="entry name" value="PROKAR_LIPOPROTEIN"/>
    <property type="match status" value="1"/>
</dbReference>
<dbReference type="Proteomes" id="UP001213681">
    <property type="component" value="Unassembled WGS sequence"/>
</dbReference>
<reference evidence="1" key="2">
    <citation type="journal article" date="2023" name="IMA Fungus">
        <title>Comparative genomic study of the Penicillium genus elucidates a diverse pangenome and 15 lateral gene transfer events.</title>
        <authorList>
            <person name="Petersen C."/>
            <person name="Sorensen T."/>
            <person name="Nielsen M.R."/>
            <person name="Sondergaard T.E."/>
            <person name="Sorensen J.L."/>
            <person name="Fitzpatrick D.A."/>
            <person name="Frisvad J.C."/>
            <person name="Nielsen K.L."/>
        </authorList>
    </citation>
    <scope>NUCLEOTIDE SEQUENCE</scope>
    <source>
        <strain evidence="1">IBT 16125</strain>
    </source>
</reference>
<evidence type="ECO:0000313" key="2">
    <source>
        <dbReference type="Proteomes" id="UP001213681"/>
    </source>
</evidence>
<reference evidence="1" key="1">
    <citation type="submission" date="2022-12" db="EMBL/GenBank/DDBJ databases">
        <authorList>
            <person name="Petersen C."/>
        </authorList>
    </citation>
    <scope>NUCLEOTIDE SEQUENCE</scope>
    <source>
        <strain evidence="1">IBT 16125</strain>
    </source>
</reference>
<comment type="caution">
    <text evidence="1">The sequence shown here is derived from an EMBL/GenBank/DDBJ whole genome shotgun (WGS) entry which is preliminary data.</text>
</comment>
<sequence>MSLRPRNLHSLSFLSLQAWGPAPWSIGYSSIACDIFLDHGVQRSADFIMYRSSNALTSNITLS</sequence>
<dbReference type="EMBL" id="JAPVEA010000009">
    <property type="protein sequence ID" value="KAJ5433310.1"/>
    <property type="molecule type" value="Genomic_DNA"/>
</dbReference>
<accession>A0AAD6BVE4</accession>
<evidence type="ECO:0000313" key="1">
    <source>
        <dbReference type="EMBL" id="KAJ5433310.1"/>
    </source>
</evidence>
<proteinExistence type="predicted"/>
<name>A0AAD6BVE4_9EURO</name>
<dbReference type="RefSeq" id="XP_056760602.1">
    <property type="nucleotide sequence ID" value="XM_056915848.1"/>
</dbReference>
<dbReference type="AlphaFoldDB" id="A0AAD6BVE4"/>
<keyword evidence="2" id="KW-1185">Reference proteome</keyword>